<dbReference type="SUPFAM" id="SSF56601">
    <property type="entry name" value="beta-lactamase/transpeptidase-like"/>
    <property type="match status" value="1"/>
</dbReference>
<dbReference type="Pfam" id="PF00144">
    <property type="entry name" value="Beta-lactamase"/>
    <property type="match status" value="1"/>
</dbReference>
<dbReference type="PANTHER" id="PTHR43283:SF3">
    <property type="entry name" value="BETA-LACTAMASE FAMILY PROTEIN (AFU_ORTHOLOGUE AFUA_5G07500)"/>
    <property type="match status" value="1"/>
</dbReference>
<dbReference type="GeneID" id="77726641"/>
<dbReference type="AlphaFoldDB" id="A0AA38H8D8"/>
<sequence length="435" mass="47630">MSPTLSKEAQTQLQTLLDEQVTAGHMPSVHLTVGSPTSVLFTGRAGVLDPLDPESRQTKPDDTMWFASTSKLITSVIYLQLVDRGLLTLDTDMRKKFAPLDKVAERIWGGVKDGQPVWKGEYKGPVKLGWLLNQSSGFGGEFGDEVQAWKAYSDVGKGFVNSCKVENLINTPITFEPGTHYEYGNGAEWLALMFPTVVGEEYEAYLQREVCGPLGMKETTFYPFGNEWEDRLLPVRWGDGTDEGGKLDWKKLEEVKGLRAEGLCLPRTREEIEYPAGGGGVYSTTENYARLLQHLMAHYLSLSDSSVPRPASPLLSDASVASLFKGTLAESAYQPMADILNRIRGFTGADTLEAGEADWTTGMAIFQPKGRARRGDFGRHAGSVGWGGAAGTEYWIDPSAQISVVWTTQMLPTGNPMVAAAKLEVENLVYKLLAA</sequence>
<proteinExistence type="predicted"/>
<dbReference type="InterPro" id="IPR012338">
    <property type="entry name" value="Beta-lactam/transpept-like"/>
</dbReference>
<gene>
    <name evidence="2" type="ORF">MKK02DRAFT_27916</name>
</gene>
<dbReference type="PANTHER" id="PTHR43283">
    <property type="entry name" value="BETA-LACTAMASE-RELATED"/>
    <property type="match status" value="1"/>
</dbReference>
<accession>A0AA38H8D8</accession>
<evidence type="ECO:0000259" key="1">
    <source>
        <dbReference type="Pfam" id="PF00144"/>
    </source>
</evidence>
<dbReference type="InterPro" id="IPR050789">
    <property type="entry name" value="Diverse_Enzym_Activities"/>
</dbReference>
<dbReference type="Gene3D" id="3.40.710.10">
    <property type="entry name" value="DD-peptidase/beta-lactamase superfamily"/>
    <property type="match status" value="1"/>
</dbReference>
<feature type="domain" description="Beta-lactamase-related" evidence="1">
    <location>
        <begin position="14"/>
        <end position="420"/>
    </location>
</feature>
<dbReference type="RefSeq" id="XP_052944536.1">
    <property type="nucleotide sequence ID" value="XM_053087436.1"/>
</dbReference>
<dbReference type="EMBL" id="JAKWFO010000006">
    <property type="protein sequence ID" value="KAI9634759.1"/>
    <property type="molecule type" value="Genomic_DNA"/>
</dbReference>
<reference evidence="2" key="1">
    <citation type="journal article" date="2022" name="G3 (Bethesda)">
        <title>High quality genome of the basidiomycete yeast Dioszegia hungarica PDD-24b-2 isolated from cloud water.</title>
        <authorList>
            <person name="Jarrige D."/>
            <person name="Haridas S."/>
            <person name="Bleykasten-Grosshans C."/>
            <person name="Joly M."/>
            <person name="Nadalig T."/>
            <person name="Sancelme M."/>
            <person name="Vuilleumier S."/>
            <person name="Grigoriev I.V."/>
            <person name="Amato P."/>
            <person name="Bringel F."/>
        </authorList>
    </citation>
    <scope>NUCLEOTIDE SEQUENCE</scope>
    <source>
        <strain evidence="2">PDD-24b-2</strain>
    </source>
</reference>
<keyword evidence="3" id="KW-1185">Reference proteome</keyword>
<evidence type="ECO:0000313" key="2">
    <source>
        <dbReference type="EMBL" id="KAI9634759.1"/>
    </source>
</evidence>
<name>A0AA38H8D8_9TREE</name>
<protein>
    <submittedName>
        <fullName evidence="2">Beta-lactamase/transpeptidase-like protein</fullName>
    </submittedName>
</protein>
<evidence type="ECO:0000313" key="3">
    <source>
        <dbReference type="Proteomes" id="UP001164286"/>
    </source>
</evidence>
<dbReference type="Proteomes" id="UP001164286">
    <property type="component" value="Unassembled WGS sequence"/>
</dbReference>
<organism evidence="2 3">
    <name type="scientific">Dioszegia hungarica</name>
    <dbReference type="NCBI Taxonomy" id="4972"/>
    <lineage>
        <taxon>Eukaryota</taxon>
        <taxon>Fungi</taxon>
        <taxon>Dikarya</taxon>
        <taxon>Basidiomycota</taxon>
        <taxon>Agaricomycotina</taxon>
        <taxon>Tremellomycetes</taxon>
        <taxon>Tremellales</taxon>
        <taxon>Bulleribasidiaceae</taxon>
        <taxon>Dioszegia</taxon>
    </lineage>
</organism>
<comment type="caution">
    <text evidence="2">The sequence shown here is derived from an EMBL/GenBank/DDBJ whole genome shotgun (WGS) entry which is preliminary data.</text>
</comment>
<dbReference type="InterPro" id="IPR001466">
    <property type="entry name" value="Beta-lactam-related"/>
</dbReference>